<comment type="subunit">
    <text evidence="4">Homodimer.</text>
</comment>
<comment type="function">
    <text evidence="1">Responsible for the formation of the pyrimidine heterocycle in the thiamine biosynthesis pathway. Catalyzes the formation of hydroxymethylpyrimidine phosphate (HMP-P) from histidine and pyridoxal phosphate (PLP). The protein uses PLP and the active site histidine to form HMP-P, generating an inactive enzyme. The enzyme can only undergo a single turnover, which suggests it is a suicide enzyme.</text>
</comment>
<keyword evidence="8" id="KW-0784">Thiamine biosynthesis</keyword>
<keyword evidence="9" id="KW-0408">Iron</keyword>
<evidence type="ECO:0000256" key="7">
    <source>
        <dbReference type="ARBA" id="ARBA00022898"/>
    </source>
</evidence>
<evidence type="ECO:0000256" key="2">
    <source>
        <dbReference type="ARBA" id="ARBA00004948"/>
    </source>
</evidence>
<keyword evidence="14" id="KW-1185">Reference proteome</keyword>
<keyword evidence="5" id="KW-0808">Transferase</keyword>
<keyword evidence="7" id="KW-0663">Pyridoxal phosphate</keyword>
<protein>
    <recommendedName>
        <fullName evidence="10">Thiamine pyrimidine synthase</fullName>
    </recommendedName>
</protein>
<evidence type="ECO:0000256" key="5">
    <source>
        <dbReference type="ARBA" id="ARBA00022679"/>
    </source>
</evidence>
<sequence>MSRYDRACPHIDPSPAGAVNARRTLAGLITLVAALSAVVGCSSDSGSDTIRFALDWTPNTNHTGLYVAQQEGLFAEAGLDVEILPYNNATPDTLVDAGSAEFGISTHATSTIARAAGSRTVAVLAPLQHWATGIAVRADNAEITRPADLDGKTFAGFANPGEDEMLAEVIRNDGGRGEFESVTLGTSSYEAVYSSTADFTVSYLAWEGLEAEHRGLPMRYFGFTDHGFPDAYAIVVDGNEDWMSENPEQARAFVQALHQGYRIAADDPDRGARALIEANPGAFPDEELVYESQRMLAADYMRDAAGAVGVLDAGKWSGYARFLYENGVLSGPDGSPLTTEPDWSTYVTDDYLEDR</sequence>
<comment type="caution">
    <text evidence="13">The sequence shown here is derived from an EMBL/GenBank/DDBJ whole genome shotgun (WGS) entry which is preliminary data.</text>
</comment>
<feature type="domain" description="SsuA/THI5-like" evidence="12">
    <location>
        <begin position="59"/>
        <end position="270"/>
    </location>
</feature>
<dbReference type="InterPro" id="IPR027939">
    <property type="entry name" value="NMT1/THI5"/>
</dbReference>
<evidence type="ECO:0000313" key="14">
    <source>
        <dbReference type="Proteomes" id="UP000193566"/>
    </source>
</evidence>
<dbReference type="Gene3D" id="3.40.190.10">
    <property type="entry name" value="Periplasmic binding protein-like II"/>
    <property type="match status" value="2"/>
</dbReference>
<evidence type="ECO:0000256" key="8">
    <source>
        <dbReference type="ARBA" id="ARBA00022977"/>
    </source>
</evidence>
<dbReference type="EMBL" id="FXAV01000004">
    <property type="protein sequence ID" value="SMG32637.1"/>
    <property type="molecule type" value="Genomic_DNA"/>
</dbReference>
<dbReference type="PANTHER" id="PTHR31528">
    <property type="entry name" value="4-AMINO-5-HYDROXYMETHYL-2-METHYLPYRIMIDINE PHOSPHATE SYNTHASE THI11-RELATED"/>
    <property type="match status" value="1"/>
</dbReference>
<dbReference type="PANTHER" id="PTHR31528:SF1">
    <property type="entry name" value="4-AMINO-5-HYDROXYMETHYL-2-METHYLPYRIMIDINE PHOSPHATE SYNTHASE THI11-RELATED"/>
    <property type="match status" value="1"/>
</dbReference>
<dbReference type="InterPro" id="IPR015168">
    <property type="entry name" value="SsuA/THI5"/>
</dbReference>
<evidence type="ECO:0000256" key="1">
    <source>
        <dbReference type="ARBA" id="ARBA00003469"/>
    </source>
</evidence>
<dbReference type="Proteomes" id="UP000193566">
    <property type="component" value="Unassembled WGS sequence"/>
</dbReference>
<name>A0ABY1MCJ2_RHORH</name>
<comment type="catalytic activity">
    <reaction evidence="11">
        <text>N(6)-(pyridoxal phosphate)-L-lysyl-[4-amino-5-hydroxymethyl-2-methylpyrimidine phosphate synthase] + L-histidyl-[4-amino-5-hydroxymethyl-2-methylpyrimidine phosphate synthase] + 2 Fe(3+) + 4 H2O = L-lysyl-[4-amino-5-hydroxymethyl-2-methylpyrimidine phosphate synthase] + (2S)-2-amino-5-hydroxy-4-oxopentanoyl-[4-amino-5-hydroxymethyl-2-methylpyrimidine phosphate synthase] + 4-amino-2-methyl-5-(phosphooxymethyl)pyrimidine + 3-oxopropanoate + 2 Fe(2+) + 2 H(+)</text>
        <dbReference type="Rhea" id="RHEA:65756"/>
        <dbReference type="Rhea" id="RHEA-COMP:16892"/>
        <dbReference type="Rhea" id="RHEA-COMP:16893"/>
        <dbReference type="Rhea" id="RHEA-COMP:16894"/>
        <dbReference type="Rhea" id="RHEA-COMP:16895"/>
        <dbReference type="ChEBI" id="CHEBI:15377"/>
        <dbReference type="ChEBI" id="CHEBI:15378"/>
        <dbReference type="ChEBI" id="CHEBI:29033"/>
        <dbReference type="ChEBI" id="CHEBI:29034"/>
        <dbReference type="ChEBI" id="CHEBI:29969"/>
        <dbReference type="ChEBI" id="CHEBI:29979"/>
        <dbReference type="ChEBI" id="CHEBI:33190"/>
        <dbReference type="ChEBI" id="CHEBI:58354"/>
        <dbReference type="ChEBI" id="CHEBI:143915"/>
        <dbReference type="ChEBI" id="CHEBI:157692"/>
    </reaction>
    <physiologicalReaction direction="left-to-right" evidence="11">
        <dbReference type="Rhea" id="RHEA:65757"/>
    </physiologicalReaction>
</comment>
<accession>A0ABY1MCJ2</accession>
<dbReference type="Pfam" id="PF09084">
    <property type="entry name" value="NMT1"/>
    <property type="match status" value="1"/>
</dbReference>
<evidence type="ECO:0000256" key="6">
    <source>
        <dbReference type="ARBA" id="ARBA00022723"/>
    </source>
</evidence>
<evidence type="ECO:0000259" key="12">
    <source>
        <dbReference type="Pfam" id="PF09084"/>
    </source>
</evidence>
<proteinExistence type="inferred from homology"/>
<evidence type="ECO:0000256" key="11">
    <source>
        <dbReference type="ARBA" id="ARBA00048179"/>
    </source>
</evidence>
<comment type="similarity">
    <text evidence="3">Belongs to the NMT1/THI5 family.</text>
</comment>
<evidence type="ECO:0000256" key="3">
    <source>
        <dbReference type="ARBA" id="ARBA00009406"/>
    </source>
</evidence>
<comment type="pathway">
    <text evidence="2">Cofactor biosynthesis; thiamine diphosphate biosynthesis.</text>
</comment>
<evidence type="ECO:0000256" key="10">
    <source>
        <dbReference type="ARBA" id="ARBA00033171"/>
    </source>
</evidence>
<evidence type="ECO:0000313" key="13">
    <source>
        <dbReference type="EMBL" id="SMG32637.1"/>
    </source>
</evidence>
<reference evidence="13 14" key="1">
    <citation type="submission" date="2017-04" db="EMBL/GenBank/DDBJ databases">
        <authorList>
            <person name="Varghese N."/>
            <person name="Submissions S."/>
        </authorList>
    </citation>
    <scope>NUCLEOTIDE SEQUENCE [LARGE SCALE GENOMIC DNA]</scope>
    <source>
        <strain evidence="13 14">J3</strain>
    </source>
</reference>
<dbReference type="SUPFAM" id="SSF53850">
    <property type="entry name" value="Periplasmic binding protein-like II"/>
    <property type="match status" value="1"/>
</dbReference>
<organism evidence="13 14">
    <name type="scientific">Rhodococcus rhodochrous J3</name>
    <dbReference type="NCBI Taxonomy" id="903528"/>
    <lineage>
        <taxon>Bacteria</taxon>
        <taxon>Bacillati</taxon>
        <taxon>Actinomycetota</taxon>
        <taxon>Actinomycetes</taxon>
        <taxon>Mycobacteriales</taxon>
        <taxon>Nocardiaceae</taxon>
        <taxon>Rhodococcus</taxon>
    </lineage>
</organism>
<evidence type="ECO:0000256" key="9">
    <source>
        <dbReference type="ARBA" id="ARBA00023004"/>
    </source>
</evidence>
<evidence type="ECO:0000256" key="4">
    <source>
        <dbReference type="ARBA" id="ARBA00011738"/>
    </source>
</evidence>
<keyword evidence="6" id="KW-0479">Metal-binding</keyword>
<gene>
    <name evidence="13" type="ORF">SAMN02745947_02174</name>
</gene>